<dbReference type="GO" id="GO:0043565">
    <property type="term" value="F:sequence-specific DNA binding"/>
    <property type="evidence" value="ECO:0007669"/>
    <property type="project" value="InterPro"/>
</dbReference>
<dbReference type="InterPro" id="IPR018060">
    <property type="entry name" value="HTH_AraC"/>
</dbReference>
<dbReference type="InterPro" id="IPR053142">
    <property type="entry name" value="PchR_regulatory_protein"/>
</dbReference>
<dbReference type="EMBL" id="VIKU02000002">
    <property type="protein sequence ID" value="NHF59164.1"/>
    <property type="molecule type" value="Genomic_DNA"/>
</dbReference>
<dbReference type="PROSITE" id="PS01124">
    <property type="entry name" value="HTH_ARAC_FAMILY_2"/>
    <property type="match status" value="1"/>
</dbReference>
<dbReference type="RefSeq" id="WP_152573686.1">
    <property type="nucleotide sequence ID" value="NZ_VIKU02000002.1"/>
</dbReference>
<keyword evidence="6" id="KW-1185">Reference proteome</keyword>
<dbReference type="SMART" id="SM00342">
    <property type="entry name" value="HTH_ARAC"/>
    <property type="match status" value="1"/>
</dbReference>
<evidence type="ECO:0000256" key="3">
    <source>
        <dbReference type="ARBA" id="ARBA00023163"/>
    </source>
</evidence>
<evidence type="ECO:0000259" key="4">
    <source>
        <dbReference type="PROSITE" id="PS01124"/>
    </source>
</evidence>
<dbReference type="AlphaFoldDB" id="A0A967E6H1"/>
<accession>A0A967E6H1</accession>
<evidence type="ECO:0000256" key="1">
    <source>
        <dbReference type="ARBA" id="ARBA00023015"/>
    </source>
</evidence>
<keyword evidence="1" id="KW-0805">Transcription regulation</keyword>
<keyword evidence="2" id="KW-0238">DNA-binding</keyword>
<evidence type="ECO:0000313" key="6">
    <source>
        <dbReference type="Proteomes" id="UP000707206"/>
    </source>
</evidence>
<dbReference type="GO" id="GO:0003700">
    <property type="term" value="F:DNA-binding transcription factor activity"/>
    <property type="evidence" value="ECO:0007669"/>
    <property type="project" value="InterPro"/>
</dbReference>
<gene>
    <name evidence="5" type="ORF">FK220_007420</name>
</gene>
<reference evidence="5" key="1">
    <citation type="submission" date="2019-07" db="EMBL/GenBank/DDBJ databases">
        <authorList>
            <person name="De-Chao Zhang Q."/>
        </authorList>
    </citation>
    <scope>NUCLEOTIDE SEQUENCE</scope>
    <source>
        <strain evidence="5">TP-CH-4</strain>
    </source>
</reference>
<dbReference type="Proteomes" id="UP000707206">
    <property type="component" value="Unassembled WGS sequence"/>
</dbReference>
<protein>
    <submittedName>
        <fullName evidence="5">Helix-turn-helix transcriptional regulator</fullName>
    </submittedName>
</protein>
<evidence type="ECO:0000313" key="5">
    <source>
        <dbReference type="EMBL" id="NHF59164.1"/>
    </source>
</evidence>
<dbReference type="Pfam" id="PF12833">
    <property type="entry name" value="HTH_18"/>
    <property type="match status" value="1"/>
</dbReference>
<organism evidence="5 6">
    <name type="scientific">Pelagihabitans pacificus</name>
    <dbReference type="NCBI Taxonomy" id="2696054"/>
    <lineage>
        <taxon>Bacteria</taxon>
        <taxon>Pseudomonadati</taxon>
        <taxon>Bacteroidota</taxon>
        <taxon>Flavobacteriia</taxon>
        <taxon>Flavobacteriales</taxon>
        <taxon>Flavobacteriaceae</taxon>
        <taxon>Pelagihabitans</taxon>
    </lineage>
</organism>
<feature type="domain" description="HTH araC/xylS-type" evidence="4">
    <location>
        <begin position="226"/>
        <end position="324"/>
    </location>
</feature>
<reference evidence="5" key="2">
    <citation type="submission" date="2020-03" db="EMBL/GenBank/DDBJ databases">
        <title>Flavobacteriaceae bacterium strain TP-CH-4, a member of the family Flavobacteriaceae isolated from a deep-sea seamount.</title>
        <authorList>
            <person name="Zhang D.-C."/>
        </authorList>
    </citation>
    <scope>NUCLEOTIDE SEQUENCE</scope>
    <source>
        <strain evidence="5">TP-CH-4</strain>
    </source>
</reference>
<name>A0A967E6H1_9FLAO</name>
<keyword evidence="3" id="KW-0804">Transcription</keyword>
<dbReference type="InterPro" id="IPR020449">
    <property type="entry name" value="Tscrpt_reg_AraC-type_HTH"/>
</dbReference>
<sequence length="324" mass="37237">MLEVAYKIDHTDVLAKDIANAIGQEFNAPRFETKNDQIEASVEFYRLHENLSIQLSQFHQNRPVVVRRLGTDNDDLLILDFHLSGTAKLNVTDHRIDDTANGLTHGAYFANASVESYAEFPAGFYNQQFHIVLDKHWMASFFSEEIKSLLEKIEKATPFFMYERLNSSITVILLSIFKSNRQSSFRKSFLHGKTLQILSLFFDKIQNRGKHLQLGVSSYNDVSRLFELMIYVDKNLGEELKVSFLTKKIGFSESKLQNLCKAVYGKSLLKEITERRMIRALDLFAENGDSVSTVGYKLGYTNMSHFSKAFKKIHGFLPSEYLNR</sequence>
<dbReference type="PANTHER" id="PTHR47893">
    <property type="entry name" value="REGULATORY PROTEIN PCHR"/>
    <property type="match status" value="1"/>
</dbReference>
<dbReference type="PANTHER" id="PTHR47893:SF1">
    <property type="entry name" value="REGULATORY PROTEIN PCHR"/>
    <property type="match status" value="1"/>
</dbReference>
<dbReference type="InterPro" id="IPR009057">
    <property type="entry name" value="Homeodomain-like_sf"/>
</dbReference>
<proteinExistence type="predicted"/>
<evidence type="ECO:0000256" key="2">
    <source>
        <dbReference type="ARBA" id="ARBA00023125"/>
    </source>
</evidence>
<comment type="caution">
    <text evidence="5">The sequence shown here is derived from an EMBL/GenBank/DDBJ whole genome shotgun (WGS) entry which is preliminary data.</text>
</comment>
<dbReference type="Gene3D" id="1.10.10.60">
    <property type="entry name" value="Homeodomain-like"/>
    <property type="match status" value="1"/>
</dbReference>
<dbReference type="SUPFAM" id="SSF46689">
    <property type="entry name" value="Homeodomain-like"/>
    <property type="match status" value="1"/>
</dbReference>
<dbReference type="PRINTS" id="PR00032">
    <property type="entry name" value="HTHARAC"/>
</dbReference>